<dbReference type="RefSeq" id="WP_311684929.1">
    <property type="nucleotide sequence ID" value="NZ_JAVRHM010000012.1"/>
</dbReference>
<evidence type="ECO:0000259" key="1">
    <source>
        <dbReference type="Pfam" id="PF06283"/>
    </source>
</evidence>
<dbReference type="EMBL" id="JAVRHM010000012">
    <property type="protein sequence ID" value="MDT0690419.1"/>
    <property type="molecule type" value="Genomic_DNA"/>
</dbReference>
<dbReference type="Gene3D" id="3.40.50.880">
    <property type="match status" value="1"/>
</dbReference>
<keyword evidence="3" id="KW-1185">Reference proteome</keyword>
<protein>
    <submittedName>
        <fullName evidence="2">ThuA domain-containing protein</fullName>
    </submittedName>
</protein>
<comment type="caution">
    <text evidence="2">The sequence shown here is derived from an EMBL/GenBank/DDBJ whole genome shotgun (WGS) entry which is preliminary data.</text>
</comment>
<feature type="domain" description="ThuA-like" evidence="1">
    <location>
        <begin position="32"/>
        <end position="263"/>
    </location>
</feature>
<evidence type="ECO:0000313" key="3">
    <source>
        <dbReference type="Proteomes" id="UP001261624"/>
    </source>
</evidence>
<dbReference type="PANTHER" id="PTHR40469">
    <property type="entry name" value="SECRETED GLYCOSYL HYDROLASE"/>
    <property type="match status" value="1"/>
</dbReference>
<proteinExistence type="predicted"/>
<name>A0ABU3E419_9FLAO</name>
<dbReference type="Proteomes" id="UP001261624">
    <property type="component" value="Unassembled WGS sequence"/>
</dbReference>
<organism evidence="2 3">
    <name type="scientific">Autumnicola patrickiae</name>
    <dbReference type="NCBI Taxonomy" id="3075591"/>
    <lineage>
        <taxon>Bacteria</taxon>
        <taxon>Pseudomonadati</taxon>
        <taxon>Bacteroidota</taxon>
        <taxon>Flavobacteriia</taxon>
        <taxon>Flavobacteriales</taxon>
        <taxon>Flavobacteriaceae</taxon>
        <taxon>Autumnicola</taxon>
    </lineage>
</organism>
<accession>A0ABU3E419</accession>
<dbReference type="InterPro" id="IPR029010">
    <property type="entry name" value="ThuA-like"/>
</dbReference>
<dbReference type="PANTHER" id="PTHR40469:SF2">
    <property type="entry name" value="GALACTOSE-BINDING DOMAIN-LIKE SUPERFAMILY PROTEIN"/>
    <property type="match status" value="1"/>
</dbReference>
<sequence length="272" mass="31492">MTTRIFFFKSMFIAVSIYFLAVNSLNAQKQFKVLLLTETAGYHHESIMNGITAINTLADTHNFEVTRQQNSNKITENTLQEFDAVIFLNTTANIFDDEEQAAFEKFIRSGKGYVGVHAASDTEYDWEWYTKLVGRMFHIHPVQQTAKLRIMDHNFPGLEHFSDSLLWTDEWYEFGEEKVKDLKYLVEVDEGSYDPDVIWGDRDPDEYGNLVDRVGKGMGELHPISWYHEYDGGRAFYTALGHIGKVYENQWFLDHLYGGLYYAATGKGIERN</sequence>
<dbReference type="SUPFAM" id="SSF52317">
    <property type="entry name" value="Class I glutamine amidotransferase-like"/>
    <property type="match status" value="1"/>
</dbReference>
<evidence type="ECO:0000313" key="2">
    <source>
        <dbReference type="EMBL" id="MDT0690419.1"/>
    </source>
</evidence>
<dbReference type="InterPro" id="IPR029062">
    <property type="entry name" value="Class_I_gatase-like"/>
</dbReference>
<dbReference type="Pfam" id="PF06283">
    <property type="entry name" value="ThuA"/>
    <property type="match status" value="1"/>
</dbReference>
<gene>
    <name evidence="2" type="ORF">RM549_11520</name>
</gene>
<reference evidence="2 3" key="1">
    <citation type="submission" date="2023-09" db="EMBL/GenBank/DDBJ databases">
        <authorList>
            <person name="Rey-Velasco X."/>
        </authorList>
    </citation>
    <scope>NUCLEOTIDE SEQUENCE [LARGE SCALE GENOMIC DNA]</scope>
    <source>
        <strain evidence="2 3">F188</strain>
    </source>
</reference>